<feature type="transmembrane region" description="Helical" evidence="1">
    <location>
        <begin position="55"/>
        <end position="76"/>
    </location>
</feature>
<protein>
    <submittedName>
        <fullName evidence="2">Uncharacterized protein</fullName>
    </submittedName>
</protein>
<evidence type="ECO:0000256" key="1">
    <source>
        <dbReference type="SAM" id="Phobius"/>
    </source>
</evidence>
<keyword evidence="1" id="KW-0812">Transmembrane</keyword>
<dbReference type="EMBL" id="JAGEMK010000010">
    <property type="protein sequence ID" value="MBO1753157.1"/>
    <property type="molecule type" value="Genomic_DNA"/>
</dbReference>
<name>A0A939RT11_9CELL</name>
<dbReference type="Proteomes" id="UP000664209">
    <property type="component" value="Unassembled WGS sequence"/>
</dbReference>
<keyword evidence="1" id="KW-1133">Transmembrane helix</keyword>
<accession>A0A939RT11</accession>
<feature type="transmembrane region" description="Helical" evidence="1">
    <location>
        <begin position="117"/>
        <end position="137"/>
    </location>
</feature>
<proteinExistence type="predicted"/>
<gene>
    <name evidence="2" type="ORF">J4G33_15205</name>
</gene>
<keyword evidence="3" id="KW-1185">Reference proteome</keyword>
<feature type="transmembrane region" description="Helical" evidence="1">
    <location>
        <begin position="143"/>
        <end position="161"/>
    </location>
</feature>
<keyword evidence="1" id="KW-0472">Membrane</keyword>
<reference evidence="2" key="1">
    <citation type="submission" date="2021-03" db="EMBL/GenBank/DDBJ databases">
        <title>Actinotalea soli sp. nov., isolated from soil.</title>
        <authorList>
            <person name="Ping W."/>
            <person name="Zhang J."/>
        </authorList>
    </citation>
    <scope>NUCLEOTIDE SEQUENCE</scope>
    <source>
        <strain evidence="2">BY-33</strain>
    </source>
</reference>
<dbReference type="RefSeq" id="WP_208056835.1">
    <property type="nucleotide sequence ID" value="NZ_JAGEMK010000010.1"/>
</dbReference>
<organism evidence="2 3">
    <name type="scientific">Actinotalea soli</name>
    <dbReference type="NCBI Taxonomy" id="2819234"/>
    <lineage>
        <taxon>Bacteria</taxon>
        <taxon>Bacillati</taxon>
        <taxon>Actinomycetota</taxon>
        <taxon>Actinomycetes</taxon>
        <taxon>Micrococcales</taxon>
        <taxon>Cellulomonadaceae</taxon>
        <taxon>Actinotalea</taxon>
    </lineage>
</organism>
<feature type="transmembrane region" description="Helical" evidence="1">
    <location>
        <begin position="28"/>
        <end position="49"/>
    </location>
</feature>
<dbReference type="AlphaFoldDB" id="A0A939RT11"/>
<evidence type="ECO:0000313" key="3">
    <source>
        <dbReference type="Proteomes" id="UP000664209"/>
    </source>
</evidence>
<evidence type="ECO:0000313" key="2">
    <source>
        <dbReference type="EMBL" id="MBO1753157.1"/>
    </source>
</evidence>
<sequence length="286" mass="29611">MRDSPAAGASIDLARFPWPERWARPGRAVSVLVTAGFATAVVVGVVLLVTGELRGARGALGAGALPVLALLSLLVLRTRVQRRRPSTDEVRAAGSDEAPAGVAVPYRRDTAMLRGLLSAYQALVGLVLSVGGLALLAQGDAPGGVAALIGAGLLAAAVPALRRWAASRGRPPVLVLTPGGLVHRTPRTQVEVAWRDVLSVVPSGGRDPHVLVAVAQRAGAHGTAGRTTLLRPVADRLAPHLAVPASEVVLDPVVLVEALRWYLAHPEARTELAGPAGLDRVRRGQV</sequence>
<comment type="caution">
    <text evidence="2">The sequence shown here is derived from an EMBL/GenBank/DDBJ whole genome shotgun (WGS) entry which is preliminary data.</text>
</comment>